<dbReference type="PROSITE" id="PS51063">
    <property type="entry name" value="HTH_CRP_2"/>
    <property type="match status" value="1"/>
</dbReference>
<keyword evidence="2" id="KW-0238">DNA-binding</keyword>
<dbReference type="SUPFAM" id="SSF46785">
    <property type="entry name" value="Winged helix' DNA-binding domain"/>
    <property type="match status" value="1"/>
</dbReference>
<dbReference type="RefSeq" id="WP_102612726.1">
    <property type="nucleotide sequence ID" value="NZ_CADIKD010000030.1"/>
</dbReference>
<protein>
    <submittedName>
        <fullName evidence="6">Crp/Fnr family transcriptional regulator</fullName>
    </submittedName>
</protein>
<organism evidence="6 7">
    <name type="scientific">Trinickia soli</name>
    <dbReference type="NCBI Taxonomy" id="380675"/>
    <lineage>
        <taxon>Bacteria</taxon>
        <taxon>Pseudomonadati</taxon>
        <taxon>Pseudomonadota</taxon>
        <taxon>Betaproteobacteria</taxon>
        <taxon>Burkholderiales</taxon>
        <taxon>Burkholderiaceae</taxon>
        <taxon>Trinickia</taxon>
    </lineage>
</organism>
<keyword evidence="7" id="KW-1185">Reference proteome</keyword>
<dbReference type="InterPro" id="IPR036390">
    <property type="entry name" value="WH_DNA-bd_sf"/>
</dbReference>
<dbReference type="PROSITE" id="PS50042">
    <property type="entry name" value="CNMP_BINDING_3"/>
    <property type="match status" value="1"/>
</dbReference>
<evidence type="ECO:0000259" key="4">
    <source>
        <dbReference type="PROSITE" id="PS50042"/>
    </source>
</evidence>
<accession>A0A2N7VGJ5</accession>
<dbReference type="GO" id="GO:0003677">
    <property type="term" value="F:DNA binding"/>
    <property type="evidence" value="ECO:0007669"/>
    <property type="project" value="UniProtKB-KW"/>
</dbReference>
<reference evidence="6 7" key="1">
    <citation type="submission" date="2018-01" db="EMBL/GenBank/DDBJ databases">
        <title>Whole genome analyses suggest that Burkholderia sensu lato contains two further novel genera in the rhizoxinica-symbiotica group Mycetohabitans gen. nov., and Trinickia gen. nov.: implications for the evolution of diazotrophy and nodulation in the Burkholderiaceae.</title>
        <authorList>
            <person name="Estrada-de los Santos P."/>
            <person name="Palmer M."/>
            <person name="Chavez-Ramirez B."/>
            <person name="Beukes C."/>
            <person name="Steenkamp E.T."/>
            <person name="Hirsch A.M."/>
            <person name="Manyaka P."/>
            <person name="Maluk M."/>
            <person name="Lafos M."/>
            <person name="Crook M."/>
            <person name="Gross E."/>
            <person name="Simon M.F."/>
            <person name="Bueno dos Reis Junior F."/>
            <person name="Poole P.S."/>
            <person name="Venter S.N."/>
            <person name="James E.K."/>
        </authorList>
    </citation>
    <scope>NUCLEOTIDE SEQUENCE [LARGE SCALE GENOMIC DNA]</scope>
    <source>
        <strain evidence="6 7">GP25-8</strain>
    </source>
</reference>
<dbReference type="GO" id="GO:0003700">
    <property type="term" value="F:DNA-binding transcription factor activity"/>
    <property type="evidence" value="ECO:0007669"/>
    <property type="project" value="TreeGrafter"/>
</dbReference>
<dbReference type="Gene3D" id="2.60.120.10">
    <property type="entry name" value="Jelly Rolls"/>
    <property type="match status" value="1"/>
</dbReference>
<dbReference type="PANTHER" id="PTHR24567">
    <property type="entry name" value="CRP FAMILY TRANSCRIPTIONAL REGULATORY PROTEIN"/>
    <property type="match status" value="1"/>
</dbReference>
<dbReference type="InterPro" id="IPR050397">
    <property type="entry name" value="Env_Response_Regulators"/>
</dbReference>
<evidence type="ECO:0000313" key="7">
    <source>
        <dbReference type="Proteomes" id="UP000235347"/>
    </source>
</evidence>
<dbReference type="PANTHER" id="PTHR24567:SF68">
    <property type="entry name" value="DNA-BINDING TRANSCRIPTIONAL DUAL REGULATOR CRP"/>
    <property type="match status" value="1"/>
</dbReference>
<dbReference type="InterPro" id="IPR018490">
    <property type="entry name" value="cNMP-bd_dom_sf"/>
</dbReference>
<evidence type="ECO:0000313" key="6">
    <source>
        <dbReference type="EMBL" id="PMS16275.1"/>
    </source>
</evidence>
<keyword evidence="3" id="KW-0804">Transcription</keyword>
<dbReference type="InterPro" id="IPR036388">
    <property type="entry name" value="WH-like_DNA-bd_sf"/>
</dbReference>
<gene>
    <name evidence="6" type="ORF">C0Z19_26055</name>
</gene>
<comment type="caution">
    <text evidence="6">The sequence shown here is derived from an EMBL/GenBank/DDBJ whole genome shotgun (WGS) entry which is preliminary data.</text>
</comment>
<dbReference type="SUPFAM" id="SSF51206">
    <property type="entry name" value="cAMP-binding domain-like"/>
    <property type="match status" value="1"/>
</dbReference>
<feature type="domain" description="Cyclic nucleotide-binding" evidence="4">
    <location>
        <begin position="17"/>
        <end position="113"/>
    </location>
</feature>
<feature type="domain" description="HTH crp-type" evidence="5">
    <location>
        <begin position="151"/>
        <end position="225"/>
    </location>
</feature>
<dbReference type="Pfam" id="PF00027">
    <property type="entry name" value="cNMP_binding"/>
    <property type="match status" value="1"/>
</dbReference>
<keyword evidence="1" id="KW-0805">Transcription regulation</keyword>
<dbReference type="SMART" id="SM00419">
    <property type="entry name" value="HTH_CRP"/>
    <property type="match status" value="1"/>
</dbReference>
<dbReference type="InterPro" id="IPR014710">
    <property type="entry name" value="RmlC-like_jellyroll"/>
</dbReference>
<dbReference type="EMBL" id="PNYB01000036">
    <property type="protein sequence ID" value="PMS16275.1"/>
    <property type="molecule type" value="Genomic_DNA"/>
</dbReference>
<dbReference type="InterPro" id="IPR000595">
    <property type="entry name" value="cNMP-bd_dom"/>
</dbReference>
<dbReference type="GO" id="GO:0005829">
    <property type="term" value="C:cytosol"/>
    <property type="evidence" value="ECO:0007669"/>
    <property type="project" value="TreeGrafter"/>
</dbReference>
<dbReference type="CDD" id="cd00038">
    <property type="entry name" value="CAP_ED"/>
    <property type="match status" value="1"/>
</dbReference>
<dbReference type="InterPro" id="IPR012318">
    <property type="entry name" value="HTH_CRP"/>
</dbReference>
<dbReference type="Gene3D" id="1.10.10.10">
    <property type="entry name" value="Winged helix-like DNA-binding domain superfamily/Winged helix DNA-binding domain"/>
    <property type="match status" value="1"/>
</dbReference>
<proteinExistence type="predicted"/>
<dbReference type="Proteomes" id="UP000235347">
    <property type="component" value="Unassembled WGS sequence"/>
</dbReference>
<dbReference type="SMART" id="SM00100">
    <property type="entry name" value="cNMP"/>
    <property type="match status" value="1"/>
</dbReference>
<evidence type="ECO:0000256" key="1">
    <source>
        <dbReference type="ARBA" id="ARBA00023015"/>
    </source>
</evidence>
<evidence type="ECO:0000259" key="5">
    <source>
        <dbReference type="PROSITE" id="PS51063"/>
    </source>
</evidence>
<dbReference type="Pfam" id="PF13545">
    <property type="entry name" value="HTH_Crp_2"/>
    <property type="match status" value="1"/>
</dbReference>
<sequence>MQKGKIRVQDFLARLPLFNELSAQELDCVALGTTQQHVARKEMVFHCGDTCTGLHAVVYGQIKLSVISPLGEEKVVRLVGPGDSFGEALMFLGKPYIVSAQALSDSLLLHVTKAAIVDELRRDPDFACKMMAGMSARLHALMRDVEAYSLRSGTHRVISYLLAQKGQPEPGENVPALRVQLEAGKKMVASRLNLTPEHFSRILHELGTRGLVAIHGRDIVIPDPSKLRAACAY</sequence>
<evidence type="ECO:0000256" key="3">
    <source>
        <dbReference type="ARBA" id="ARBA00023163"/>
    </source>
</evidence>
<evidence type="ECO:0000256" key="2">
    <source>
        <dbReference type="ARBA" id="ARBA00023125"/>
    </source>
</evidence>
<name>A0A2N7VGJ5_9BURK</name>
<dbReference type="AlphaFoldDB" id="A0A2N7VGJ5"/>